<dbReference type="SUPFAM" id="SSF47413">
    <property type="entry name" value="lambda repressor-like DNA-binding domains"/>
    <property type="match status" value="1"/>
</dbReference>
<dbReference type="Proteomes" id="UP001576774">
    <property type="component" value="Unassembled WGS sequence"/>
</dbReference>
<proteinExistence type="predicted"/>
<evidence type="ECO:0000313" key="3">
    <source>
        <dbReference type="Proteomes" id="UP001576774"/>
    </source>
</evidence>
<dbReference type="Pfam" id="PF08852">
    <property type="entry name" value="DUF1822"/>
    <property type="match status" value="1"/>
</dbReference>
<keyword evidence="3" id="KW-1185">Reference proteome</keyword>
<evidence type="ECO:0000259" key="1">
    <source>
        <dbReference type="PROSITE" id="PS50943"/>
    </source>
</evidence>
<sequence length="330" mass="36853">MSRSARVHKDYIQKVKFCLRRNGYIRQIDLAENLNLSQSTISNFLNGKPIDYLNFLEICAALSLEWKEIVDLETQDENSYSPINLQSEPEQTSQARSKLFIELKGSIEEVDKPLVDALIALLQERSEDMSLTLQRIKTGSVVLILEGSQKGCERIEAMFREGQLAELLGIDVLSARVEPIPDLSPNEILEQLRQELENLFKVNWQPAELILARSGIRSNEINANAVENSVRRAKEINLGGEQAAVLAVQMIPESEYEIGICVSVYPSSNAIHLPRGLQIIVLDEFGTPISDLQEQAGSAADSIKIEFEVEPGERFGVRVALGNVSITEDF</sequence>
<protein>
    <submittedName>
        <fullName evidence="2">DUF1822 family protein</fullName>
    </submittedName>
</protein>
<dbReference type="InterPro" id="IPR001387">
    <property type="entry name" value="Cro/C1-type_HTH"/>
</dbReference>
<dbReference type="InterPro" id="IPR014951">
    <property type="entry name" value="DUF1822"/>
</dbReference>
<gene>
    <name evidence="2" type="ORF">ACE1CC_00105</name>
</gene>
<reference evidence="2 3" key="1">
    <citation type="submission" date="2024-09" db="EMBL/GenBank/DDBJ databases">
        <title>Floridaenema gen nov. (Aerosakkonemataceae, Aerosakkonematales ord. nov., Cyanobacteria) from benthic tropical and subtropical fresh waters, with the description of four new species.</title>
        <authorList>
            <person name="Moretto J.A."/>
            <person name="Berthold D.E."/>
            <person name="Lefler F.W."/>
            <person name="Huang I.-S."/>
            <person name="Laughinghouse H. IV."/>
        </authorList>
    </citation>
    <scope>NUCLEOTIDE SEQUENCE [LARGE SCALE GENOMIC DNA]</scope>
    <source>
        <strain evidence="2 3">BLCC-F46</strain>
    </source>
</reference>
<name>A0ABV4WXM1_9CYAN</name>
<dbReference type="Pfam" id="PF20694">
    <property type="entry name" value="TRADD-like_N"/>
    <property type="match status" value="1"/>
</dbReference>
<evidence type="ECO:0000313" key="2">
    <source>
        <dbReference type="EMBL" id="MFB2875272.1"/>
    </source>
</evidence>
<organism evidence="2 3">
    <name type="scientific">Floridaenema aerugineum BLCC-F46</name>
    <dbReference type="NCBI Taxonomy" id="3153654"/>
    <lineage>
        <taxon>Bacteria</taxon>
        <taxon>Bacillati</taxon>
        <taxon>Cyanobacteriota</taxon>
        <taxon>Cyanophyceae</taxon>
        <taxon>Oscillatoriophycideae</taxon>
        <taxon>Aerosakkonematales</taxon>
        <taxon>Aerosakkonemataceae</taxon>
        <taxon>Floridanema</taxon>
        <taxon>Floridanema aerugineum</taxon>
    </lineage>
</organism>
<dbReference type="RefSeq" id="WP_413268440.1">
    <property type="nucleotide sequence ID" value="NZ_JBHFNQ010000003.1"/>
</dbReference>
<dbReference type="PROSITE" id="PS50943">
    <property type="entry name" value="HTH_CROC1"/>
    <property type="match status" value="1"/>
</dbReference>
<dbReference type="Gene3D" id="1.10.260.40">
    <property type="entry name" value="lambda repressor-like DNA-binding domains"/>
    <property type="match status" value="1"/>
</dbReference>
<dbReference type="CDD" id="cd00093">
    <property type="entry name" value="HTH_XRE"/>
    <property type="match status" value="1"/>
</dbReference>
<feature type="domain" description="HTH cro/C1-type" evidence="1">
    <location>
        <begin position="27"/>
        <end position="69"/>
    </location>
</feature>
<accession>A0ABV4WXM1</accession>
<dbReference type="InterPro" id="IPR010982">
    <property type="entry name" value="Lambda_DNA-bd_dom_sf"/>
</dbReference>
<dbReference type="EMBL" id="JBHFNQ010000003">
    <property type="protein sequence ID" value="MFB2875272.1"/>
    <property type="molecule type" value="Genomic_DNA"/>
</dbReference>
<dbReference type="InterPro" id="IPR049341">
    <property type="entry name" value="TRADD-like_N"/>
</dbReference>
<comment type="caution">
    <text evidence="2">The sequence shown here is derived from an EMBL/GenBank/DDBJ whole genome shotgun (WGS) entry which is preliminary data.</text>
</comment>